<reference evidence="2" key="2">
    <citation type="submission" date="2017-02" db="EMBL/GenBank/DDBJ databases">
        <title>Sunflower complete genome.</title>
        <authorList>
            <person name="Langlade N."/>
            <person name="Munos S."/>
        </authorList>
    </citation>
    <scope>NUCLEOTIDE SEQUENCE [LARGE SCALE GENOMIC DNA]</scope>
    <source>
        <tissue evidence="2">Leaves</tissue>
    </source>
</reference>
<dbReference type="Proteomes" id="UP000215914">
    <property type="component" value="Chromosome 9"/>
</dbReference>
<dbReference type="InParanoid" id="A0A251TV55"/>
<evidence type="ECO:0000313" key="2">
    <source>
        <dbReference type="EMBL" id="OTG15018.1"/>
    </source>
</evidence>
<dbReference type="EMBL" id="CM007898">
    <property type="protein sequence ID" value="OTG15018.1"/>
    <property type="molecule type" value="Genomic_DNA"/>
</dbReference>
<evidence type="ECO:0000313" key="1">
    <source>
        <dbReference type="EMBL" id="KAF5790772.1"/>
    </source>
</evidence>
<name>A0A251TV55_HELAN</name>
<sequence length="50" mass="5559">MCYPGFPSISFLSVQLNCRRYSSCLGLRPHSNDLSKCCNTDLDLGICQVC</sequence>
<evidence type="ECO:0000313" key="3">
    <source>
        <dbReference type="Proteomes" id="UP000215914"/>
    </source>
</evidence>
<reference evidence="1 3" key="1">
    <citation type="journal article" date="2017" name="Nature">
        <title>The sunflower genome provides insights into oil metabolism, flowering and Asterid evolution.</title>
        <authorList>
            <person name="Badouin H."/>
            <person name="Gouzy J."/>
            <person name="Grassa C.J."/>
            <person name="Murat F."/>
            <person name="Staton S.E."/>
            <person name="Cottret L."/>
            <person name="Lelandais-Briere C."/>
            <person name="Owens G.L."/>
            <person name="Carrere S."/>
            <person name="Mayjonade B."/>
            <person name="Legrand L."/>
            <person name="Gill N."/>
            <person name="Kane N.C."/>
            <person name="Bowers J.E."/>
            <person name="Hubner S."/>
            <person name="Bellec A."/>
            <person name="Berard A."/>
            <person name="Berges H."/>
            <person name="Blanchet N."/>
            <person name="Boniface M.C."/>
            <person name="Brunel D."/>
            <person name="Catrice O."/>
            <person name="Chaidir N."/>
            <person name="Claudel C."/>
            <person name="Donnadieu C."/>
            <person name="Faraut T."/>
            <person name="Fievet G."/>
            <person name="Helmstetter N."/>
            <person name="King M."/>
            <person name="Knapp S.J."/>
            <person name="Lai Z."/>
            <person name="Le Paslier M.C."/>
            <person name="Lippi Y."/>
            <person name="Lorenzon L."/>
            <person name="Mandel J.R."/>
            <person name="Marage G."/>
            <person name="Marchand G."/>
            <person name="Marquand E."/>
            <person name="Bret-Mestries E."/>
            <person name="Morien E."/>
            <person name="Nambeesan S."/>
            <person name="Nguyen T."/>
            <person name="Pegot-Espagnet P."/>
            <person name="Pouilly N."/>
            <person name="Raftis F."/>
            <person name="Sallet E."/>
            <person name="Schiex T."/>
            <person name="Thomas J."/>
            <person name="Vandecasteele C."/>
            <person name="Vares D."/>
            <person name="Vear F."/>
            <person name="Vautrin S."/>
            <person name="Crespi M."/>
            <person name="Mangin B."/>
            <person name="Burke J.M."/>
            <person name="Salse J."/>
            <person name="Munos S."/>
            <person name="Vincourt P."/>
            <person name="Rieseberg L.H."/>
            <person name="Langlade N.B."/>
        </authorList>
    </citation>
    <scope>NUCLEOTIDE SEQUENCE [LARGE SCALE GENOMIC DNA]</scope>
    <source>
        <strain evidence="3">cv. SF193</strain>
        <tissue evidence="1">Leaves</tissue>
    </source>
</reference>
<dbReference type="EMBL" id="MNCJ02000324">
    <property type="protein sequence ID" value="KAF5790772.1"/>
    <property type="molecule type" value="Genomic_DNA"/>
</dbReference>
<organism evidence="2 3">
    <name type="scientific">Helianthus annuus</name>
    <name type="common">Common sunflower</name>
    <dbReference type="NCBI Taxonomy" id="4232"/>
    <lineage>
        <taxon>Eukaryota</taxon>
        <taxon>Viridiplantae</taxon>
        <taxon>Streptophyta</taxon>
        <taxon>Embryophyta</taxon>
        <taxon>Tracheophyta</taxon>
        <taxon>Spermatophyta</taxon>
        <taxon>Magnoliopsida</taxon>
        <taxon>eudicotyledons</taxon>
        <taxon>Gunneridae</taxon>
        <taxon>Pentapetalae</taxon>
        <taxon>asterids</taxon>
        <taxon>campanulids</taxon>
        <taxon>Asterales</taxon>
        <taxon>Asteraceae</taxon>
        <taxon>Asteroideae</taxon>
        <taxon>Heliantheae alliance</taxon>
        <taxon>Heliantheae</taxon>
        <taxon>Helianthus</taxon>
    </lineage>
</organism>
<proteinExistence type="predicted"/>
<protein>
    <submittedName>
        <fullName evidence="2">Uncharacterized protein</fullName>
    </submittedName>
</protein>
<reference evidence="1" key="3">
    <citation type="submission" date="2020-06" db="EMBL/GenBank/DDBJ databases">
        <title>Helianthus annuus Genome sequencing and assembly Release 2.</title>
        <authorList>
            <person name="Gouzy J."/>
            <person name="Langlade N."/>
            <person name="Munos S."/>
        </authorList>
    </citation>
    <scope>NUCLEOTIDE SEQUENCE</scope>
    <source>
        <tissue evidence="1">Leaves</tissue>
    </source>
</reference>
<accession>A0A251TV55</accession>
<dbReference type="AlphaFoldDB" id="A0A251TV55"/>
<keyword evidence="3" id="KW-1185">Reference proteome</keyword>
<gene>
    <name evidence="2" type="ORF">HannXRQ_Chr09g0255791</name>
    <name evidence="1" type="ORF">HanXRQr2_Chr09g0387091</name>
</gene>
<dbReference type="Gramene" id="mRNA:HanXRQr2_Chr09g0387091">
    <property type="protein sequence ID" value="CDS:HanXRQr2_Chr09g0387091.1"/>
    <property type="gene ID" value="HanXRQr2_Chr09g0387091"/>
</dbReference>